<gene>
    <name evidence="7" type="ORF">MHIP_24180</name>
</gene>
<dbReference type="InterPro" id="IPR001207">
    <property type="entry name" value="Transposase_mutator"/>
</dbReference>
<dbReference type="PANTHER" id="PTHR33217:SF7">
    <property type="entry name" value="TRANSPOSASE FOR INSERTION SEQUENCE ELEMENT IS1081"/>
    <property type="match status" value="1"/>
</dbReference>
<evidence type="ECO:0000256" key="2">
    <source>
        <dbReference type="ARBA" id="ARBA00010961"/>
    </source>
</evidence>
<evidence type="ECO:0000256" key="3">
    <source>
        <dbReference type="ARBA" id="ARBA00022578"/>
    </source>
</evidence>
<evidence type="ECO:0000256" key="5">
    <source>
        <dbReference type="ARBA" id="ARBA00023172"/>
    </source>
</evidence>
<dbReference type="Proteomes" id="UP000465304">
    <property type="component" value="Unassembled WGS sequence"/>
</dbReference>
<evidence type="ECO:0000256" key="6">
    <source>
        <dbReference type="RuleBase" id="RU365089"/>
    </source>
</evidence>
<reference evidence="7 8" key="1">
    <citation type="journal article" date="2019" name="Emerg. Microbes Infect.">
        <title>Comprehensive subspecies identification of 175 nontuberculous mycobacteria species based on 7547 genomic profiles.</title>
        <authorList>
            <person name="Matsumoto Y."/>
            <person name="Kinjo T."/>
            <person name="Motooka D."/>
            <person name="Nabeya D."/>
            <person name="Jung N."/>
            <person name="Uechi K."/>
            <person name="Horii T."/>
            <person name="Iida T."/>
            <person name="Fujita J."/>
            <person name="Nakamura S."/>
        </authorList>
    </citation>
    <scope>NUCLEOTIDE SEQUENCE [LARGE SCALE GENOMIC DNA]</scope>
    <source>
        <strain evidence="7 8">JCM 30996</strain>
    </source>
</reference>
<keyword evidence="3 6" id="KW-0815">Transposition</keyword>
<keyword evidence="6" id="KW-0814">Transposable element</keyword>
<evidence type="ECO:0000256" key="4">
    <source>
        <dbReference type="ARBA" id="ARBA00023125"/>
    </source>
</evidence>
<dbReference type="GO" id="GO:0004803">
    <property type="term" value="F:transposase activity"/>
    <property type="evidence" value="ECO:0007669"/>
    <property type="project" value="UniProtKB-UniRule"/>
</dbReference>
<dbReference type="GO" id="GO:0006313">
    <property type="term" value="P:DNA transposition"/>
    <property type="evidence" value="ECO:0007669"/>
    <property type="project" value="UniProtKB-UniRule"/>
</dbReference>
<keyword evidence="5 6" id="KW-0233">DNA recombination</keyword>
<dbReference type="EMBL" id="BLLB01000002">
    <property type="protein sequence ID" value="GFH01935.1"/>
    <property type="molecule type" value="Genomic_DNA"/>
</dbReference>
<protein>
    <recommendedName>
        <fullName evidence="6">Mutator family transposase</fullName>
    </recommendedName>
</protein>
<sequence length="111" mass="11828">MPSHGHTGFVAAMVATLPGAAAERTIGHYTTNLMAVTPKASWPWVKTLLDSVADQPDAESVAAQYDRNADALAAKRPGPAEHVESARPHLLAFTTFTKSGGKIWSNTPRYA</sequence>
<name>A0A7I9ZLM8_9MYCO</name>
<organism evidence="7 8">
    <name type="scientific">Mycolicibacterium hippocampi</name>
    <dbReference type="NCBI Taxonomy" id="659824"/>
    <lineage>
        <taxon>Bacteria</taxon>
        <taxon>Bacillati</taxon>
        <taxon>Actinomycetota</taxon>
        <taxon>Actinomycetes</taxon>
        <taxon>Mycobacteriales</taxon>
        <taxon>Mycobacteriaceae</taxon>
        <taxon>Mycolicibacterium</taxon>
    </lineage>
</organism>
<evidence type="ECO:0000256" key="1">
    <source>
        <dbReference type="ARBA" id="ARBA00002190"/>
    </source>
</evidence>
<dbReference type="PANTHER" id="PTHR33217">
    <property type="entry name" value="TRANSPOSASE FOR INSERTION SEQUENCE ELEMENT IS1081"/>
    <property type="match status" value="1"/>
</dbReference>
<comment type="similarity">
    <text evidence="2 6">Belongs to the transposase mutator family.</text>
</comment>
<accession>A0A7I9ZLM8</accession>
<comment type="function">
    <text evidence="1 6">Required for the transposition of the insertion element.</text>
</comment>
<dbReference type="Pfam" id="PF00872">
    <property type="entry name" value="Transposase_mut"/>
    <property type="match status" value="1"/>
</dbReference>
<evidence type="ECO:0000313" key="7">
    <source>
        <dbReference type="EMBL" id="GFH01935.1"/>
    </source>
</evidence>
<dbReference type="GO" id="GO:0003677">
    <property type="term" value="F:DNA binding"/>
    <property type="evidence" value="ECO:0007669"/>
    <property type="project" value="UniProtKB-UniRule"/>
</dbReference>
<comment type="caution">
    <text evidence="7">The sequence shown here is derived from an EMBL/GenBank/DDBJ whole genome shotgun (WGS) entry which is preliminary data.</text>
</comment>
<dbReference type="AlphaFoldDB" id="A0A7I9ZLM8"/>
<proteinExistence type="inferred from homology"/>
<keyword evidence="8" id="KW-1185">Reference proteome</keyword>
<evidence type="ECO:0000313" key="8">
    <source>
        <dbReference type="Proteomes" id="UP000465304"/>
    </source>
</evidence>
<keyword evidence="4 6" id="KW-0238">DNA-binding</keyword>